<comment type="caution">
    <text evidence="1">The sequence shown here is derived from an EMBL/GenBank/DDBJ whole genome shotgun (WGS) entry which is preliminary data.</text>
</comment>
<dbReference type="STRING" id="1150600.ADIARSV_2691"/>
<dbReference type="OrthoDB" id="597706at2"/>
<keyword evidence="2" id="KW-1185">Reference proteome</keyword>
<dbReference type="eggNOG" id="ENOG5032XGV">
    <property type="taxonomic scope" value="Bacteria"/>
</dbReference>
<reference evidence="1 2" key="1">
    <citation type="journal article" date="2013" name="Genome Announc.">
        <title>Draft Genome Sequence of Arcticibacter svalbardensis Strain MN12-7T, a Member of the Family Sphingobacteriaceae Isolated from an Arctic Soil Sample.</title>
        <authorList>
            <person name="Shivaji S."/>
            <person name="Ara S."/>
            <person name="Prasad S."/>
            <person name="Manasa B.P."/>
            <person name="Begum Z."/>
            <person name="Singh A."/>
            <person name="Kumar Pinnaka A."/>
        </authorList>
    </citation>
    <scope>NUCLEOTIDE SEQUENCE [LARGE SCALE GENOMIC DNA]</scope>
    <source>
        <strain evidence="1 2">MN12-7</strain>
    </source>
</reference>
<proteinExistence type="predicted"/>
<name>R9GQU4_9SPHI</name>
<dbReference type="RefSeq" id="WP_016195922.1">
    <property type="nucleotide sequence ID" value="NZ_AQPN01000098.1"/>
</dbReference>
<dbReference type="EMBL" id="AQPN01000098">
    <property type="protein sequence ID" value="EOR94078.1"/>
    <property type="molecule type" value="Genomic_DNA"/>
</dbReference>
<evidence type="ECO:0008006" key="3">
    <source>
        <dbReference type="Google" id="ProtNLM"/>
    </source>
</evidence>
<dbReference type="Proteomes" id="UP000014174">
    <property type="component" value="Unassembled WGS sequence"/>
</dbReference>
<organism evidence="1 2">
    <name type="scientific">Arcticibacter svalbardensis MN12-7</name>
    <dbReference type="NCBI Taxonomy" id="1150600"/>
    <lineage>
        <taxon>Bacteria</taxon>
        <taxon>Pseudomonadati</taxon>
        <taxon>Bacteroidota</taxon>
        <taxon>Sphingobacteriia</taxon>
        <taxon>Sphingobacteriales</taxon>
        <taxon>Sphingobacteriaceae</taxon>
        <taxon>Arcticibacter</taxon>
    </lineage>
</organism>
<accession>R9GQU4</accession>
<dbReference type="AlphaFoldDB" id="R9GQU4"/>
<evidence type="ECO:0000313" key="2">
    <source>
        <dbReference type="Proteomes" id="UP000014174"/>
    </source>
</evidence>
<protein>
    <recommendedName>
        <fullName evidence="3">Glycosyltransferase</fullName>
    </recommendedName>
</protein>
<evidence type="ECO:0000313" key="1">
    <source>
        <dbReference type="EMBL" id="EOR94078.1"/>
    </source>
</evidence>
<gene>
    <name evidence="1" type="ORF">ADIARSV_2691</name>
</gene>
<sequence length="239" mass="27828">MKAIVLLTGTIDPKNMILTALSSPDIRREQYLRAIKYWCDNAEIPIVFVENSNNDVSDYFKEEISSQKLEVLTFDGNSYSRDLGKGFGEFSCLEYACTNSFLLSEADFVFKVTGRHKILNFDFFYKHIQDLDTVDLLLDFRYNLTFCDSRIFGFKPAFFYKYLMEFKYLVNDSNGIYFENILAKASLRAIADDYIMSPFPCFARVEGTSGTYNKEYKRSFLSYVKNNLKAKMKYLIISK</sequence>